<feature type="transmembrane region" description="Helical" evidence="1">
    <location>
        <begin position="55"/>
        <end position="74"/>
    </location>
</feature>
<evidence type="ECO:0000313" key="2">
    <source>
        <dbReference type="EMBL" id="MDC7227686.1"/>
    </source>
</evidence>
<reference evidence="2 3" key="1">
    <citation type="submission" date="2022-12" db="EMBL/GenBank/DDBJ databases">
        <title>Metagenome assembled genome from gulf of manar.</title>
        <authorList>
            <person name="Kohli P."/>
            <person name="Pk S."/>
            <person name="Venkata Ramana C."/>
            <person name="Sasikala C."/>
        </authorList>
    </citation>
    <scope>NUCLEOTIDE SEQUENCE [LARGE SCALE GENOMIC DNA]</scope>
    <source>
        <strain evidence="2">JB008</strain>
    </source>
</reference>
<evidence type="ECO:0000313" key="3">
    <source>
        <dbReference type="Proteomes" id="UP001221217"/>
    </source>
</evidence>
<feature type="transmembrane region" description="Helical" evidence="1">
    <location>
        <begin position="146"/>
        <end position="167"/>
    </location>
</feature>
<feature type="transmembrane region" description="Helical" evidence="1">
    <location>
        <begin position="29"/>
        <end position="49"/>
    </location>
</feature>
<feature type="transmembrane region" description="Helical" evidence="1">
    <location>
        <begin position="122"/>
        <end position="139"/>
    </location>
</feature>
<organism evidence="2 3">
    <name type="scientific">Candidatus Thalassospirochaeta sargassi</name>
    <dbReference type="NCBI Taxonomy" id="3119039"/>
    <lineage>
        <taxon>Bacteria</taxon>
        <taxon>Pseudomonadati</taxon>
        <taxon>Spirochaetota</taxon>
        <taxon>Spirochaetia</taxon>
        <taxon>Spirochaetales</taxon>
        <taxon>Spirochaetaceae</taxon>
        <taxon>Candidatus Thalassospirochaeta</taxon>
    </lineage>
</organism>
<feature type="transmembrane region" description="Helical" evidence="1">
    <location>
        <begin position="173"/>
        <end position="195"/>
    </location>
</feature>
<dbReference type="Proteomes" id="UP001221217">
    <property type="component" value="Unassembled WGS sequence"/>
</dbReference>
<comment type="caution">
    <text evidence="2">The sequence shown here is derived from an EMBL/GenBank/DDBJ whole genome shotgun (WGS) entry which is preliminary data.</text>
</comment>
<dbReference type="AlphaFoldDB" id="A0AAJ1MLB2"/>
<name>A0AAJ1MLB2_9SPIO</name>
<feature type="transmembrane region" description="Helical" evidence="1">
    <location>
        <begin position="95"/>
        <end position="116"/>
    </location>
</feature>
<keyword evidence="1" id="KW-0812">Transmembrane</keyword>
<keyword evidence="1" id="KW-0472">Membrane</keyword>
<accession>A0AAJ1MLB2</accession>
<keyword evidence="1" id="KW-1133">Transmembrane helix</keyword>
<gene>
    <name evidence="2" type="ORF">PQJ61_13050</name>
</gene>
<sequence length="200" mass="22299">MDIEKAVDQISEIHSHLAKSETFYGFKPLILLLVGLTAMIVAGLQSWLMPSINDMIFLLQWLVVGVVIIVIIYGNIIYNYLRYGSNFEIHQMTKVCLQFVPSLVAGTIVTAVILLFEKSSSALLPGLWAILFGLGIFSMRPYLPRYVGFIALYYFIVGGVLMYLTAFDLSFSPWGMGLTFGVGHLLAALIMHLGIERNVK</sequence>
<protein>
    <submittedName>
        <fullName evidence="2">Uncharacterized protein</fullName>
    </submittedName>
</protein>
<dbReference type="EMBL" id="JAQQAL010000030">
    <property type="protein sequence ID" value="MDC7227686.1"/>
    <property type="molecule type" value="Genomic_DNA"/>
</dbReference>
<proteinExistence type="predicted"/>
<evidence type="ECO:0000256" key="1">
    <source>
        <dbReference type="SAM" id="Phobius"/>
    </source>
</evidence>